<dbReference type="GO" id="GO:0031966">
    <property type="term" value="C:mitochondrial membrane"/>
    <property type="evidence" value="ECO:0007669"/>
    <property type="project" value="UniProtKB-SubCell"/>
</dbReference>
<dbReference type="PANTHER" id="PTHR43762:SF1">
    <property type="entry name" value="D-ARABINONO-1,4-LACTONE OXIDASE"/>
    <property type="match status" value="1"/>
</dbReference>
<dbReference type="PANTHER" id="PTHR43762">
    <property type="entry name" value="L-GULONOLACTONE OXIDASE"/>
    <property type="match status" value="1"/>
</dbReference>
<dbReference type="Proteomes" id="UP000267821">
    <property type="component" value="Unassembled WGS sequence"/>
</dbReference>
<comment type="pathway">
    <text evidence="2 9">Cofactor biosynthesis; D-erythroascorbate biosynthesis; dehydro-D-arabinono-1,4-lactone from D-arabinose: step 2/2.</text>
</comment>
<evidence type="ECO:0000256" key="8">
    <source>
        <dbReference type="ARBA" id="ARBA00033418"/>
    </source>
</evidence>
<dbReference type="UniPathway" id="UPA00771">
    <property type="reaction ID" value="UER00766"/>
</dbReference>
<dbReference type="Pfam" id="PF01565">
    <property type="entry name" value="FAD_binding_4"/>
    <property type="match status" value="1"/>
</dbReference>
<dbReference type="STRING" id="1051890.A0A3N4LRF3"/>
<keyword evidence="7 9" id="KW-0560">Oxidoreductase</keyword>
<dbReference type="AlphaFoldDB" id="A0A3N4LRF3"/>
<evidence type="ECO:0000256" key="1">
    <source>
        <dbReference type="ARBA" id="ARBA00001974"/>
    </source>
</evidence>
<dbReference type="FunCoup" id="A0A3N4LRF3">
    <property type="interactions" value="63"/>
</dbReference>
<dbReference type="InterPro" id="IPR036318">
    <property type="entry name" value="FAD-bd_PCMH-like_sf"/>
</dbReference>
<dbReference type="EMBL" id="ML121547">
    <property type="protein sequence ID" value="RPB23201.1"/>
    <property type="molecule type" value="Genomic_DNA"/>
</dbReference>
<evidence type="ECO:0000313" key="12">
    <source>
        <dbReference type="Proteomes" id="UP000267821"/>
    </source>
</evidence>
<sequence length="581" mass="66200">MSTAETVPKEIPDWKALTAQSAVPFRYTKNHIHHTWAKTHYTCPELYLQPESVKEIQHIVNTARYCRKKIITVGSGHCPNDITIPKVPKDTWIVNLDRFSRVVGYSDDTTDGYREEELLVTVQAGIRLHQLAAELAKKGWNMPNLGSIWDQSIAGAIATSTHGSSLLHGLLSESVKKLTIMLSDGKSYDCSKDQNQELFEAALVSLGALGIVTYVTFAAVPQYRISWRQEVWNLPRVLEAWEGDLWTKSEYARVWWFPYSEKMIVWRADKVGVKEVYDELTGGVKVEWEQEVTEPPYSWYGTTIGYHVYQLMLYVARWFPRLTPHVERFVFKTQYGWEEGVIGKAVEVGEKALLLNCLFSQYVNEWAIPLERGPEAISRLQSWLMGAPNEVHGIPVDNKGIYVHAPIEVRVTNSSYIHVSDTPSGRRALLDTSNPDGPSLYLNATLYRPYLSPGNVEMRRRYYRAFEWLMRQYNGKPHWGKNFLVGNGGEVELGCKDEGERELLGGGEAWDEMYGGNIRRWRAIRGKADPEGVFTSEWLERTVLSKEGRTVEGSMDENGESSTVLVEDIEALEFIPFAEME</sequence>
<dbReference type="GO" id="GO:0003885">
    <property type="term" value="F:D-arabinono-1,4-lactone oxidase activity"/>
    <property type="evidence" value="ECO:0007669"/>
    <property type="project" value="UniProtKB-UniRule"/>
</dbReference>
<comment type="catalytic activity">
    <reaction evidence="9">
        <text>D-arabinono-1,4-lactone + O2 = dehydro-D-arabinono-1,4-lactone + H2O2 + H(+)</text>
        <dbReference type="Rhea" id="RHEA:23756"/>
        <dbReference type="ChEBI" id="CHEBI:15378"/>
        <dbReference type="ChEBI" id="CHEBI:15379"/>
        <dbReference type="ChEBI" id="CHEBI:16240"/>
        <dbReference type="ChEBI" id="CHEBI:16292"/>
        <dbReference type="ChEBI" id="CHEBI:58277"/>
        <dbReference type="EC" id="1.1.3.37"/>
    </reaction>
</comment>
<evidence type="ECO:0000256" key="7">
    <source>
        <dbReference type="ARBA" id="ARBA00023002"/>
    </source>
</evidence>
<proteinExistence type="inferred from homology"/>
<dbReference type="InterPro" id="IPR016169">
    <property type="entry name" value="FAD-bd_PCMH_sub2"/>
</dbReference>
<evidence type="ECO:0000256" key="9">
    <source>
        <dbReference type="RuleBase" id="RU367158"/>
    </source>
</evidence>
<accession>A0A3N4LRF3</accession>
<gene>
    <name evidence="11" type="ORF">L211DRAFT_862289</name>
</gene>
<dbReference type="PROSITE" id="PS00862">
    <property type="entry name" value="OX2_COVAL_FAD"/>
    <property type="match status" value="1"/>
</dbReference>
<protein>
    <recommendedName>
        <fullName evidence="4 9">D-arabinono-1,4-lactone oxidase</fullName>
        <shortName evidence="9">ALO</shortName>
        <ecNumber evidence="4 9">1.1.3.37</ecNumber>
    </recommendedName>
    <alternativeName>
        <fullName evidence="8 9">L-galactono-gamma-lactone oxidase</fullName>
    </alternativeName>
</protein>
<dbReference type="OrthoDB" id="610608at2759"/>
<dbReference type="InterPro" id="IPR016167">
    <property type="entry name" value="FAD-bd_PCMH_sub1"/>
</dbReference>
<name>A0A3N4LRF3_9PEZI</name>
<dbReference type="InterPro" id="IPR030654">
    <property type="entry name" value="Sugar_lactone_oxidase"/>
</dbReference>
<evidence type="ECO:0000256" key="2">
    <source>
        <dbReference type="ARBA" id="ARBA00005083"/>
    </source>
</evidence>
<feature type="domain" description="FAD-binding PCMH-type" evidence="10">
    <location>
        <begin position="39"/>
        <end position="222"/>
    </location>
</feature>
<evidence type="ECO:0000256" key="6">
    <source>
        <dbReference type="ARBA" id="ARBA00022827"/>
    </source>
</evidence>
<evidence type="ECO:0000256" key="3">
    <source>
        <dbReference type="ARBA" id="ARBA00005466"/>
    </source>
</evidence>
<evidence type="ECO:0000256" key="4">
    <source>
        <dbReference type="ARBA" id="ARBA00013136"/>
    </source>
</evidence>
<dbReference type="Pfam" id="PF04030">
    <property type="entry name" value="ALO"/>
    <property type="match status" value="1"/>
</dbReference>
<dbReference type="Gene3D" id="3.30.465.10">
    <property type="match status" value="1"/>
</dbReference>
<dbReference type="EC" id="1.1.3.37" evidence="4 9"/>
<dbReference type="NCBIfam" id="TIGR01678">
    <property type="entry name" value="FAD_lactone_ox"/>
    <property type="match status" value="1"/>
</dbReference>
<comment type="similarity">
    <text evidence="3 9">Belongs to the oxygen-dependent FAD-linked oxidoreductase family.</text>
</comment>
<comment type="cofactor">
    <cofactor evidence="1 9">
        <name>FAD</name>
        <dbReference type="ChEBI" id="CHEBI:57692"/>
    </cofactor>
</comment>
<dbReference type="PROSITE" id="PS51387">
    <property type="entry name" value="FAD_PCMH"/>
    <property type="match status" value="1"/>
</dbReference>
<dbReference type="InterPro" id="IPR010031">
    <property type="entry name" value="FAD_lactone_oxidase-like"/>
</dbReference>
<dbReference type="InterPro" id="IPR006094">
    <property type="entry name" value="Oxid_FAD_bind_N"/>
</dbReference>
<dbReference type="InterPro" id="IPR016166">
    <property type="entry name" value="FAD-bd_PCMH"/>
</dbReference>
<dbReference type="InterPro" id="IPR007173">
    <property type="entry name" value="ALO_C"/>
</dbReference>
<reference evidence="11 12" key="1">
    <citation type="journal article" date="2018" name="Nat. Ecol. Evol.">
        <title>Pezizomycetes genomes reveal the molecular basis of ectomycorrhizal truffle lifestyle.</title>
        <authorList>
            <person name="Murat C."/>
            <person name="Payen T."/>
            <person name="Noel B."/>
            <person name="Kuo A."/>
            <person name="Morin E."/>
            <person name="Chen J."/>
            <person name="Kohler A."/>
            <person name="Krizsan K."/>
            <person name="Balestrini R."/>
            <person name="Da Silva C."/>
            <person name="Montanini B."/>
            <person name="Hainaut M."/>
            <person name="Levati E."/>
            <person name="Barry K.W."/>
            <person name="Belfiori B."/>
            <person name="Cichocki N."/>
            <person name="Clum A."/>
            <person name="Dockter R.B."/>
            <person name="Fauchery L."/>
            <person name="Guy J."/>
            <person name="Iotti M."/>
            <person name="Le Tacon F."/>
            <person name="Lindquist E.A."/>
            <person name="Lipzen A."/>
            <person name="Malagnac F."/>
            <person name="Mello A."/>
            <person name="Molinier V."/>
            <person name="Miyauchi S."/>
            <person name="Poulain J."/>
            <person name="Riccioni C."/>
            <person name="Rubini A."/>
            <person name="Sitrit Y."/>
            <person name="Splivallo R."/>
            <person name="Traeger S."/>
            <person name="Wang M."/>
            <person name="Zifcakova L."/>
            <person name="Wipf D."/>
            <person name="Zambonelli A."/>
            <person name="Paolocci F."/>
            <person name="Nowrousian M."/>
            <person name="Ottonello S."/>
            <person name="Baldrian P."/>
            <person name="Spatafora J.W."/>
            <person name="Henrissat B."/>
            <person name="Nagy L.G."/>
            <person name="Aury J.M."/>
            <person name="Wincker P."/>
            <person name="Grigoriev I.V."/>
            <person name="Bonfante P."/>
            <person name="Martin F.M."/>
        </authorList>
    </citation>
    <scope>NUCLEOTIDE SEQUENCE [LARGE SCALE GENOMIC DNA]</scope>
    <source>
        <strain evidence="11 12">ATCC MYA-4762</strain>
    </source>
</reference>
<dbReference type="PIRSF" id="PIRSF000136">
    <property type="entry name" value="LGO_GLO"/>
    <property type="match status" value="1"/>
</dbReference>
<keyword evidence="5 9" id="KW-0285">Flavoprotein</keyword>
<dbReference type="Gene3D" id="3.30.43.10">
    <property type="entry name" value="Uridine Diphospho-n-acetylenolpyruvylglucosamine Reductase, domain 2"/>
    <property type="match status" value="1"/>
</dbReference>
<dbReference type="Gene3D" id="3.30.70.2520">
    <property type="match status" value="1"/>
</dbReference>
<dbReference type="SUPFAM" id="SSF56176">
    <property type="entry name" value="FAD-binding/transporter-associated domain-like"/>
    <property type="match status" value="1"/>
</dbReference>
<evidence type="ECO:0000259" key="10">
    <source>
        <dbReference type="PROSITE" id="PS51387"/>
    </source>
</evidence>
<keyword evidence="6 9" id="KW-0274">FAD</keyword>
<keyword evidence="12" id="KW-1185">Reference proteome</keyword>
<dbReference type="InterPro" id="IPR006093">
    <property type="entry name" value="Oxy_OxRdtase_FAD_BS"/>
</dbReference>
<organism evidence="11 12">
    <name type="scientific">Terfezia boudieri ATCC MYA-4762</name>
    <dbReference type="NCBI Taxonomy" id="1051890"/>
    <lineage>
        <taxon>Eukaryota</taxon>
        <taxon>Fungi</taxon>
        <taxon>Dikarya</taxon>
        <taxon>Ascomycota</taxon>
        <taxon>Pezizomycotina</taxon>
        <taxon>Pezizomycetes</taxon>
        <taxon>Pezizales</taxon>
        <taxon>Pezizaceae</taxon>
        <taxon>Terfezia</taxon>
    </lineage>
</organism>
<evidence type="ECO:0000313" key="11">
    <source>
        <dbReference type="EMBL" id="RPB23201.1"/>
    </source>
</evidence>
<dbReference type="InParanoid" id="A0A3N4LRF3"/>
<keyword evidence="9" id="KW-0496">Mitochondrion</keyword>
<comment type="subcellular location">
    <subcellularLocation>
        <location evidence="9">Mitochondrion membrane</location>
    </subcellularLocation>
</comment>
<evidence type="ECO:0000256" key="5">
    <source>
        <dbReference type="ARBA" id="ARBA00022630"/>
    </source>
</evidence>
<dbReference type="GO" id="GO:0071949">
    <property type="term" value="F:FAD binding"/>
    <property type="evidence" value="ECO:0007669"/>
    <property type="project" value="UniProtKB-UniRule"/>
</dbReference>